<evidence type="ECO:0000256" key="6">
    <source>
        <dbReference type="ARBA" id="ARBA00023295"/>
    </source>
</evidence>
<keyword evidence="6" id="KW-0326">Glycosidase</keyword>
<name>A0A9W8IA53_9FUNG</name>
<dbReference type="InterPro" id="IPR011613">
    <property type="entry name" value="GH15-like"/>
</dbReference>
<organism evidence="9 10">
    <name type="scientific">Coemansia brasiliensis</name>
    <dbReference type="NCBI Taxonomy" id="2650707"/>
    <lineage>
        <taxon>Eukaryota</taxon>
        <taxon>Fungi</taxon>
        <taxon>Fungi incertae sedis</taxon>
        <taxon>Zoopagomycota</taxon>
        <taxon>Kickxellomycotina</taxon>
        <taxon>Kickxellomycetes</taxon>
        <taxon>Kickxellales</taxon>
        <taxon>Kickxellaceae</taxon>
        <taxon>Coemansia</taxon>
    </lineage>
</organism>
<dbReference type="GO" id="GO:0000324">
    <property type="term" value="C:fungal-type vacuole"/>
    <property type="evidence" value="ECO:0007669"/>
    <property type="project" value="TreeGrafter"/>
</dbReference>
<evidence type="ECO:0000256" key="5">
    <source>
        <dbReference type="ARBA" id="ARBA00023277"/>
    </source>
</evidence>
<dbReference type="GO" id="GO:0000272">
    <property type="term" value="P:polysaccharide catabolic process"/>
    <property type="evidence" value="ECO:0007669"/>
    <property type="project" value="UniProtKB-KW"/>
</dbReference>
<dbReference type="InterPro" id="IPR008928">
    <property type="entry name" value="6-hairpin_glycosidase_sf"/>
</dbReference>
<evidence type="ECO:0000256" key="4">
    <source>
        <dbReference type="ARBA" id="ARBA00022801"/>
    </source>
</evidence>
<evidence type="ECO:0000256" key="1">
    <source>
        <dbReference type="ARBA" id="ARBA00001863"/>
    </source>
</evidence>
<sequence>MQLYNQAAVAFCVLQAVIVTPAIGSILKQHPLHPHATDKSPHIGLQQWVAAQDEYSQQHILANIAPFATDPQAMPGAICASPSRKHPDYYYSWTRDSALVMSEVINWLPSANLTFKRELEEKIEDYIGFTRHVQQLKELKYGLGEAKFHMDGKPFRGSWCNAQTDGPALRARTLMKYARILQNSGRQEQAGDLFYKVILNDLLYVQSVWMDPHNCDIWEESRGMHFYTLSAQQRALEEGAQIAEELDENWGFAETAQQISLRLTGFWDHRGGYIVTTRNHTGGIMSKASNLDSQVLLAILHHGSASQLSSQETLVTVSKLIKSFDRLYQVNQVQQTQINGHWVQLGVAMGRYPEDVYNGDGVSRGNPWSLITSSVAEYHYRLALELLTAAKSNQLAEFAGMMRWQHTWGLAEYLLAVGDRFMARVWLHTDNDHKMYEQWDRHTGFGRGAVHLTWSYTAHLAASRARNLLLKALSQ</sequence>
<keyword evidence="10" id="KW-1185">Reference proteome</keyword>
<dbReference type="EC" id="3.2.1.3" evidence="3"/>
<dbReference type="PANTHER" id="PTHR31616:SF9">
    <property type="entry name" value="GLUCOAMYLASE, INTRACELLULAR SPORULATION-SPECIFIC"/>
    <property type="match status" value="1"/>
</dbReference>
<dbReference type="InterPro" id="IPR012341">
    <property type="entry name" value="6hp_glycosidase-like_sf"/>
</dbReference>
<dbReference type="Proteomes" id="UP001139887">
    <property type="component" value="Unassembled WGS sequence"/>
</dbReference>
<reference evidence="9" key="1">
    <citation type="submission" date="2022-07" db="EMBL/GenBank/DDBJ databases">
        <title>Phylogenomic reconstructions and comparative analyses of Kickxellomycotina fungi.</title>
        <authorList>
            <person name="Reynolds N.K."/>
            <person name="Stajich J.E."/>
            <person name="Barry K."/>
            <person name="Grigoriev I.V."/>
            <person name="Crous P."/>
            <person name="Smith M.E."/>
        </authorList>
    </citation>
    <scope>NUCLEOTIDE SEQUENCE</scope>
    <source>
        <strain evidence="9">NRRL 1566</strain>
    </source>
</reference>
<dbReference type="EMBL" id="JANBUW010000048">
    <property type="protein sequence ID" value="KAJ2850006.1"/>
    <property type="molecule type" value="Genomic_DNA"/>
</dbReference>
<dbReference type="OrthoDB" id="6123450at2759"/>
<keyword evidence="5" id="KW-0119">Carbohydrate metabolism</keyword>
<evidence type="ECO:0000256" key="7">
    <source>
        <dbReference type="ARBA" id="ARBA00023326"/>
    </source>
</evidence>
<protein>
    <recommendedName>
        <fullName evidence="3">glucan 1,4-alpha-glucosidase</fullName>
        <ecNumber evidence="3">3.2.1.3</ecNumber>
    </recommendedName>
</protein>
<gene>
    <name evidence="9" type="ORF">IWW36_002234</name>
</gene>
<dbReference type="InterPro" id="IPR000165">
    <property type="entry name" value="Glucoamylase"/>
</dbReference>
<dbReference type="PRINTS" id="PR00736">
    <property type="entry name" value="GLHYDRLASE15"/>
</dbReference>
<evidence type="ECO:0000313" key="9">
    <source>
        <dbReference type="EMBL" id="KAJ2850006.1"/>
    </source>
</evidence>
<evidence type="ECO:0000313" key="10">
    <source>
        <dbReference type="Proteomes" id="UP001139887"/>
    </source>
</evidence>
<keyword evidence="7" id="KW-0624">Polysaccharide degradation</keyword>
<evidence type="ECO:0000259" key="8">
    <source>
        <dbReference type="Pfam" id="PF00723"/>
    </source>
</evidence>
<comment type="similarity">
    <text evidence="2">Belongs to the glycosyl hydrolase 15 family.</text>
</comment>
<proteinExistence type="inferred from homology"/>
<evidence type="ECO:0000256" key="3">
    <source>
        <dbReference type="ARBA" id="ARBA00012593"/>
    </source>
</evidence>
<keyword evidence="4" id="KW-0378">Hydrolase</keyword>
<feature type="domain" description="GH15-like" evidence="8">
    <location>
        <begin position="57"/>
        <end position="463"/>
    </location>
</feature>
<dbReference type="Pfam" id="PF00723">
    <property type="entry name" value="Glyco_hydro_15"/>
    <property type="match status" value="1"/>
</dbReference>
<evidence type="ECO:0000256" key="2">
    <source>
        <dbReference type="ARBA" id="ARBA00006188"/>
    </source>
</evidence>
<comment type="caution">
    <text evidence="9">The sequence shown here is derived from an EMBL/GenBank/DDBJ whole genome shotgun (WGS) entry which is preliminary data.</text>
</comment>
<comment type="catalytic activity">
    <reaction evidence="1">
        <text>Hydrolysis of terminal (1-&gt;4)-linked alpha-D-glucose residues successively from non-reducing ends of the chains with release of beta-D-glucose.</text>
        <dbReference type="EC" id="3.2.1.3"/>
    </reaction>
</comment>
<dbReference type="SUPFAM" id="SSF48208">
    <property type="entry name" value="Six-hairpin glycosidases"/>
    <property type="match status" value="1"/>
</dbReference>
<dbReference type="Gene3D" id="1.50.10.10">
    <property type="match status" value="1"/>
</dbReference>
<dbReference type="GO" id="GO:0004339">
    <property type="term" value="F:glucan 1,4-alpha-glucosidase activity"/>
    <property type="evidence" value="ECO:0007669"/>
    <property type="project" value="UniProtKB-EC"/>
</dbReference>
<dbReference type="PANTHER" id="PTHR31616">
    <property type="entry name" value="TREHALASE"/>
    <property type="match status" value="1"/>
</dbReference>
<accession>A0A9W8IA53</accession>
<dbReference type="AlphaFoldDB" id="A0A9W8IA53"/>